<dbReference type="EMBL" id="CP016809">
    <property type="protein sequence ID" value="ANY75624.1"/>
    <property type="molecule type" value="Genomic_DNA"/>
</dbReference>
<protein>
    <submittedName>
        <fullName evidence="8">PTS glucose transporter subunit IIA</fullName>
    </submittedName>
</protein>
<keyword evidence="5" id="KW-0598">Phosphotransferase system</keyword>
<feature type="domain" description="PTS EIIA type-1" evidence="7">
    <location>
        <begin position="33"/>
        <end position="138"/>
    </location>
</feature>
<keyword evidence="4" id="KW-0808">Transferase</keyword>
<evidence type="ECO:0000313" key="8">
    <source>
        <dbReference type="EMBL" id="ANY75624.1"/>
    </source>
</evidence>
<evidence type="ECO:0000256" key="5">
    <source>
        <dbReference type="ARBA" id="ARBA00022683"/>
    </source>
</evidence>
<dbReference type="Gene3D" id="2.70.70.10">
    <property type="entry name" value="Glucose Permease (Domain IIA)"/>
    <property type="match status" value="1"/>
</dbReference>
<name>A0A1B2E6M8_9BACL</name>
<keyword evidence="3 8" id="KW-0762">Sugar transport</keyword>
<dbReference type="Pfam" id="PF00358">
    <property type="entry name" value="PTS_EIIA_1"/>
    <property type="match status" value="1"/>
</dbReference>
<dbReference type="InterPro" id="IPR011055">
    <property type="entry name" value="Dup_hybrid_motif"/>
</dbReference>
<accession>A0A1B2E6M8</accession>
<dbReference type="SUPFAM" id="SSF51261">
    <property type="entry name" value="Duplicated hybrid motif"/>
    <property type="match status" value="1"/>
</dbReference>
<dbReference type="AlphaFoldDB" id="A0A1B2E6M8"/>
<dbReference type="GO" id="GO:0005737">
    <property type="term" value="C:cytoplasm"/>
    <property type="evidence" value="ECO:0007669"/>
    <property type="project" value="UniProtKB-SubCell"/>
</dbReference>
<keyword evidence="6" id="KW-0418">Kinase</keyword>
<dbReference type="KEGG" id="pib:BBD41_25305"/>
<dbReference type="PROSITE" id="PS51093">
    <property type="entry name" value="PTS_EIIA_TYPE_1"/>
    <property type="match status" value="1"/>
</dbReference>
<evidence type="ECO:0000256" key="1">
    <source>
        <dbReference type="ARBA" id="ARBA00004496"/>
    </source>
</evidence>
<evidence type="ECO:0000256" key="3">
    <source>
        <dbReference type="ARBA" id="ARBA00022597"/>
    </source>
</evidence>
<evidence type="ECO:0000256" key="4">
    <source>
        <dbReference type="ARBA" id="ARBA00022679"/>
    </source>
</evidence>
<gene>
    <name evidence="8" type="ORF">BBD41_25305</name>
</gene>
<evidence type="ECO:0000256" key="6">
    <source>
        <dbReference type="ARBA" id="ARBA00022777"/>
    </source>
</evidence>
<dbReference type="GO" id="GO:0009401">
    <property type="term" value="P:phosphoenolpyruvate-dependent sugar phosphotransferase system"/>
    <property type="evidence" value="ECO:0007669"/>
    <property type="project" value="UniProtKB-KW"/>
</dbReference>
<dbReference type="PANTHER" id="PTHR45008:SF1">
    <property type="entry name" value="PTS SYSTEM GLUCOSE-SPECIFIC EIIA COMPONENT"/>
    <property type="match status" value="1"/>
</dbReference>
<evidence type="ECO:0000256" key="2">
    <source>
        <dbReference type="ARBA" id="ARBA00022448"/>
    </source>
</evidence>
<dbReference type="InterPro" id="IPR050890">
    <property type="entry name" value="PTS_EIIA_component"/>
</dbReference>
<dbReference type="NCBIfam" id="TIGR00830">
    <property type="entry name" value="PTBA"/>
    <property type="match status" value="1"/>
</dbReference>
<keyword evidence="2" id="KW-0813">Transport</keyword>
<dbReference type="PANTHER" id="PTHR45008">
    <property type="entry name" value="PTS SYSTEM GLUCOSE-SPECIFIC EIIA COMPONENT"/>
    <property type="match status" value="1"/>
</dbReference>
<dbReference type="FunFam" id="2.70.70.10:FF:000001">
    <property type="entry name" value="PTS system glucose-specific IIA component"/>
    <property type="match status" value="1"/>
</dbReference>
<sequence>MIMFGWKKKKTATAIQVKAPLSGKAVPLSEVPDEAFAAGHMGKGIAIEPSEGRLISPFDGTVAHVIKTKHAVMLEDTATGLQYLFHIGINTVGLKGEGYTSQVNAGDSVKAGQTLIEFDMEAIKAAGYPIVTPIIVTNADELSASVEGHTGNVTAGTDSILSITLNS</sequence>
<comment type="subcellular location">
    <subcellularLocation>
        <location evidence="1">Cytoplasm</location>
    </subcellularLocation>
</comment>
<proteinExistence type="predicted"/>
<dbReference type="GO" id="GO:0016301">
    <property type="term" value="F:kinase activity"/>
    <property type="evidence" value="ECO:0007669"/>
    <property type="project" value="UniProtKB-KW"/>
</dbReference>
<reference evidence="8" key="1">
    <citation type="submission" date="2016-08" db="EMBL/GenBank/DDBJ databases">
        <title>Complete Genome Seqeunce of Paenibacillus sp. nov. IHBB 9852 from high altitute lake of Indian trans-Himalayas.</title>
        <authorList>
            <person name="Kiran S."/>
            <person name="Swarnkar M.K."/>
            <person name="Rana A."/>
            <person name="Tewari R."/>
            <person name="Gulati A."/>
        </authorList>
    </citation>
    <scope>NUCLEOTIDE SEQUENCE [LARGE SCALE GENOMIC DNA]</scope>
    <source>
        <strain evidence="8">IHBB 9852</strain>
    </source>
</reference>
<evidence type="ECO:0000259" key="7">
    <source>
        <dbReference type="PROSITE" id="PS51093"/>
    </source>
</evidence>
<organism evidence="8">
    <name type="scientific">Paenibacillus ihbetae</name>
    <dbReference type="NCBI Taxonomy" id="1870820"/>
    <lineage>
        <taxon>Bacteria</taxon>
        <taxon>Bacillati</taxon>
        <taxon>Bacillota</taxon>
        <taxon>Bacilli</taxon>
        <taxon>Bacillales</taxon>
        <taxon>Paenibacillaceae</taxon>
        <taxon>Paenibacillus</taxon>
    </lineage>
</organism>
<dbReference type="InterPro" id="IPR001127">
    <property type="entry name" value="PTS_EIIA_1_perm"/>
</dbReference>